<feature type="transmembrane region" description="Helical" evidence="2">
    <location>
        <begin position="40"/>
        <end position="60"/>
    </location>
</feature>
<reference evidence="3" key="1">
    <citation type="submission" date="2019-09" db="EMBL/GenBank/DDBJ databases">
        <title>Draft genome information of white flower Hibiscus syriacus.</title>
        <authorList>
            <person name="Kim Y.-M."/>
        </authorList>
    </citation>
    <scope>NUCLEOTIDE SEQUENCE [LARGE SCALE GENOMIC DNA]</scope>
    <source>
        <strain evidence="3">YM2019G1</strain>
    </source>
</reference>
<dbReference type="PANTHER" id="PTHR24096">
    <property type="entry name" value="LONG-CHAIN-FATTY-ACID--COA LIGASE"/>
    <property type="match status" value="1"/>
</dbReference>
<keyword evidence="1" id="KW-0436">Ligase</keyword>
<evidence type="ECO:0000256" key="2">
    <source>
        <dbReference type="SAM" id="Phobius"/>
    </source>
</evidence>
<keyword evidence="2" id="KW-1133">Transmembrane helix</keyword>
<name>A0A6A2YS59_HIBSY</name>
<evidence type="ECO:0000256" key="1">
    <source>
        <dbReference type="ARBA" id="ARBA00022598"/>
    </source>
</evidence>
<evidence type="ECO:0000313" key="4">
    <source>
        <dbReference type="Proteomes" id="UP000436088"/>
    </source>
</evidence>
<dbReference type="Proteomes" id="UP000436088">
    <property type="component" value="Unassembled WGS sequence"/>
</dbReference>
<sequence length="181" mass="20249">MEKPPLSNPLSAAKSRFPEVWRVVDSVSTCLLSLDIKRGYVVLIIAPNSIFFLIVCFYVMHLRVVITTGQLVPKLAGLGIPVVLFDNEPVTIEVAGQVKILTTPEETHICTVPMFHIYGFGAFAIGKLANGTKVVILSKFDMNEMLSTVKKMGAQFSDDFERNWFRHYLVLLLRTETNAKC</sequence>
<comment type="caution">
    <text evidence="3">The sequence shown here is derived from an EMBL/GenBank/DDBJ whole genome shotgun (WGS) entry which is preliminary data.</text>
</comment>
<proteinExistence type="predicted"/>
<accession>A0A6A2YS59</accession>
<dbReference type="Gene3D" id="3.40.50.980">
    <property type="match status" value="1"/>
</dbReference>
<evidence type="ECO:0000313" key="3">
    <source>
        <dbReference type="EMBL" id="KAE8682308.1"/>
    </source>
</evidence>
<evidence type="ECO:0008006" key="5">
    <source>
        <dbReference type="Google" id="ProtNLM"/>
    </source>
</evidence>
<gene>
    <name evidence="3" type="ORF">F3Y22_tig00111272pilonHSYRG00068</name>
</gene>
<dbReference type="AlphaFoldDB" id="A0A6A2YS59"/>
<organism evidence="3 4">
    <name type="scientific">Hibiscus syriacus</name>
    <name type="common">Rose of Sharon</name>
    <dbReference type="NCBI Taxonomy" id="106335"/>
    <lineage>
        <taxon>Eukaryota</taxon>
        <taxon>Viridiplantae</taxon>
        <taxon>Streptophyta</taxon>
        <taxon>Embryophyta</taxon>
        <taxon>Tracheophyta</taxon>
        <taxon>Spermatophyta</taxon>
        <taxon>Magnoliopsida</taxon>
        <taxon>eudicotyledons</taxon>
        <taxon>Gunneridae</taxon>
        <taxon>Pentapetalae</taxon>
        <taxon>rosids</taxon>
        <taxon>malvids</taxon>
        <taxon>Malvales</taxon>
        <taxon>Malvaceae</taxon>
        <taxon>Malvoideae</taxon>
        <taxon>Hibiscus</taxon>
    </lineage>
</organism>
<dbReference type="GO" id="GO:0016405">
    <property type="term" value="F:CoA-ligase activity"/>
    <property type="evidence" value="ECO:0007669"/>
    <property type="project" value="TreeGrafter"/>
</dbReference>
<keyword evidence="2" id="KW-0472">Membrane</keyword>
<keyword evidence="2" id="KW-0812">Transmembrane</keyword>
<dbReference type="PANTHER" id="PTHR24096:SF413">
    <property type="entry name" value="PEROXISOMAL OPC-8:0-COA LIGASE 1"/>
    <property type="match status" value="1"/>
</dbReference>
<dbReference type="SUPFAM" id="SSF56801">
    <property type="entry name" value="Acetyl-CoA synthetase-like"/>
    <property type="match status" value="1"/>
</dbReference>
<dbReference type="EMBL" id="VEPZ02001288">
    <property type="protein sequence ID" value="KAE8682308.1"/>
    <property type="molecule type" value="Genomic_DNA"/>
</dbReference>
<keyword evidence="4" id="KW-1185">Reference proteome</keyword>
<dbReference type="GO" id="GO:0005777">
    <property type="term" value="C:peroxisome"/>
    <property type="evidence" value="ECO:0007669"/>
    <property type="project" value="TreeGrafter"/>
</dbReference>
<protein>
    <recommendedName>
        <fullName evidence="5">AMP-dependent synthetase/ligase domain-containing protein</fullName>
    </recommendedName>
</protein>